<organism evidence="1 2">
    <name type="scientific">Pleurodeles waltl</name>
    <name type="common">Iberian ribbed newt</name>
    <dbReference type="NCBI Taxonomy" id="8319"/>
    <lineage>
        <taxon>Eukaryota</taxon>
        <taxon>Metazoa</taxon>
        <taxon>Chordata</taxon>
        <taxon>Craniata</taxon>
        <taxon>Vertebrata</taxon>
        <taxon>Euteleostomi</taxon>
        <taxon>Amphibia</taxon>
        <taxon>Batrachia</taxon>
        <taxon>Caudata</taxon>
        <taxon>Salamandroidea</taxon>
        <taxon>Salamandridae</taxon>
        <taxon>Pleurodelinae</taxon>
        <taxon>Pleurodeles</taxon>
    </lineage>
</organism>
<sequence>MNLPCRRASPLSGNSVFTRVLNAIARPGRTAGARVSAHQKKGIWCAIVKKVWTLSVCSRQSTHCCKQWDDLRRWAQKMEEAQLGVASQ</sequence>
<gene>
    <name evidence="1" type="ORF">NDU88_007933</name>
</gene>
<comment type="caution">
    <text evidence="1">The sequence shown here is derived from an EMBL/GenBank/DDBJ whole genome shotgun (WGS) entry which is preliminary data.</text>
</comment>
<proteinExistence type="predicted"/>
<dbReference type="EMBL" id="JANPWB010000009">
    <property type="protein sequence ID" value="KAJ1155198.1"/>
    <property type="molecule type" value="Genomic_DNA"/>
</dbReference>
<evidence type="ECO:0000313" key="2">
    <source>
        <dbReference type="Proteomes" id="UP001066276"/>
    </source>
</evidence>
<accession>A0AAV7RTA9</accession>
<evidence type="ECO:0000313" key="1">
    <source>
        <dbReference type="EMBL" id="KAJ1155198.1"/>
    </source>
</evidence>
<dbReference type="AlphaFoldDB" id="A0AAV7RTA9"/>
<protein>
    <submittedName>
        <fullName evidence="1">Uncharacterized protein</fullName>
    </submittedName>
</protein>
<keyword evidence="2" id="KW-1185">Reference proteome</keyword>
<reference evidence="1" key="1">
    <citation type="journal article" date="2022" name="bioRxiv">
        <title>Sequencing and chromosome-scale assembly of the giantPleurodeles waltlgenome.</title>
        <authorList>
            <person name="Brown T."/>
            <person name="Elewa A."/>
            <person name="Iarovenko S."/>
            <person name="Subramanian E."/>
            <person name="Araus A.J."/>
            <person name="Petzold A."/>
            <person name="Susuki M."/>
            <person name="Suzuki K.-i.T."/>
            <person name="Hayashi T."/>
            <person name="Toyoda A."/>
            <person name="Oliveira C."/>
            <person name="Osipova E."/>
            <person name="Leigh N.D."/>
            <person name="Simon A."/>
            <person name="Yun M.H."/>
        </authorList>
    </citation>
    <scope>NUCLEOTIDE SEQUENCE</scope>
    <source>
        <strain evidence="1">20211129_DDA</strain>
        <tissue evidence="1">Liver</tissue>
    </source>
</reference>
<name>A0AAV7RTA9_PLEWA</name>
<dbReference type="Proteomes" id="UP001066276">
    <property type="component" value="Chromosome 5"/>
</dbReference>